<protein>
    <submittedName>
        <fullName evidence="2">Uncharacterized protein</fullName>
    </submittedName>
</protein>
<keyword evidence="3" id="KW-1185">Reference proteome</keyword>
<proteinExistence type="predicted"/>
<dbReference type="Proteomes" id="UP000053593">
    <property type="component" value="Unassembled WGS sequence"/>
</dbReference>
<evidence type="ECO:0000256" key="1">
    <source>
        <dbReference type="SAM" id="MobiDB-lite"/>
    </source>
</evidence>
<feature type="region of interest" description="Disordered" evidence="1">
    <location>
        <begin position="1"/>
        <end position="20"/>
    </location>
</feature>
<dbReference type="EMBL" id="KN834804">
    <property type="protein sequence ID" value="KIK55671.1"/>
    <property type="molecule type" value="Genomic_DNA"/>
</dbReference>
<dbReference type="AlphaFoldDB" id="A0A0D0BLL4"/>
<organism evidence="2 3">
    <name type="scientific">Collybiopsis luxurians FD-317 M1</name>
    <dbReference type="NCBI Taxonomy" id="944289"/>
    <lineage>
        <taxon>Eukaryota</taxon>
        <taxon>Fungi</taxon>
        <taxon>Dikarya</taxon>
        <taxon>Basidiomycota</taxon>
        <taxon>Agaricomycotina</taxon>
        <taxon>Agaricomycetes</taxon>
        <taxon>Agaricomycetidae</taxon>
        <taxon>Agaricales</taxon>
        <taxon>Marasmiineae</taxon>
        <taxon>Omphalotaceae</taxon>
        <taxon>Collybiopsis</taxon>
        <taxon>Collybiopsis luxurians</taxon>
    </lineage>
</organism>
<accession>A0A0D0BLL4</accession>
<reference evidence="2 3" key="1">
    <citation type="submission" date="2014-04" db="EMBL/GenBank/DDBJ databases">
        <title>Evolutionary Origins and Diversification of the Mycorrhizal Mutualists.</title>
        <authorList>
            <consortium name="DOE Joint Genome Institute"/>
            <consortium name="Mycorrhizal Genomics Consortium"/>
            <person name="Kohler A."/>
            <person name="Kuo A."/>
            <person name="Nagy L.G."/>
            <person name="Floudas D."/>
            <person name="Copeland A."/>
            <person name="Barry K.W."/>
            <person name="Cichocki N."/>
            <person name="Veneault-Fourrey C."/>
            <person name="LaButti K."/>
            <person name="Lindquist E.A."/>
            <person name="Lipzen A."/>
            <person name="Lundell T."/>
            <person name="Morin E."/>
            <person name="Murat C."/>
            <person name="Riley R."/>
            <person name="Ohm R."/>
            <person name="Sun H."/>
            <person name="Tunlid A."/>
            <person name="Henrissat B."/>
            <person name="Grigoriev I.V."/>
            <person name="Hibbett D.S."/>
            <person name="Martin F."/>
        </authorList>
    </citation>
    <scope>NUCLEOTIDE SEQUENCE [LARGE SCALE GENOMIC DNA]</scope>
    <source>
        <strain evidence="2 3">FD-317 M1</strain>
    </source>
</reference>
<dbReference type="HOGENOM" id="CLU_1660969_0_0_1"/>
<name>A0A0D0BLL4_9AGAR</name>
<sequence>MPGRPGAETEQQTIIEKDDQEADTTQRFNWLTVKVRCVSFYSSPIQRTSTLMDEHKAKHRFMSEPSRHGIKRSVLTLFNSRERFRYLSNCAPKFISNSDNELILVVMVAHLERWIFHESQLSSTVHIIMVCKIVLTWVHADSSKIISSRRLLLTSVPFS</sequence>
<evidence type="ECO:0000313" key="3">
    <source>
        <dbReference type="Proteomes" id="UP000053593"/>
    </source>
</evidence>
<gene>
    <name evidence="2" type="ORF">GYMLUDRAFT_99455</name>
</gene>
<evidence type="ECO:0000313" key="2">
    <source>
        <dbReference type="EMBL" id="KIK55671.1"/>
    </source>
</evidence>